<dbReference type="Proteomes" id="UP000003175">
    <property type="component" value="Unassembled WGS sequence"/>
</dbReference>
<dbReference type="RefSeq" id="WP_006696411.1">
    <property type="nucleotide sequence ID" value="NZ_JH376858.1"/>
</dbReference>
<name>A0ABN0DQ50_9FIRM</name>
<protein>
    <recommendedName>
        <fullName evidence="3">AMP-dependent synthetase/ligase domain-containing protein</fullName>
    </recommendedName>
</protein>
<comment type="caution">
    <text evidence="1">The sequence shown here is derived from an EMBL/GenBank/DDBJ whole genome shotgun (WGS) entry which is preliminary data.</text>
</comment>
<keyword evidence="2" id="KW-1185">Reference proteome</keyword>
<proteinExistence type="predicted"/>
<accession>A0ABN0DQ50</accession>
<dbReference type="PANTHER" id="PTHR43845:SF1">
    <property type="entry name" value="BLR5969 PROTEIN"/>
    <property type="match status" value="1"/>
</dbReference>
<dbReference type="EMBL" id="ADGH01000009">
    <property type="protein sequence ID" value="EHG24871.1"/>
    <property type="molecule type" value="Genomic_DNA"/>
</dbReference>
<dbReference type="Gene3D" id="3.40.50.12780">
    <property type="entry name" value="N-terminal domain of ligase-like"/>
    <property type="match status" value="1"/>
</dbReference>
<sequence>MSGAALLAQEERLALLLREIKWAEEKTALYRTAFARAGVSHASVTCFSDMTRLPFLEYSEEEGADAPFFMLTLPLSGILRLSILRDTAQCSGRIHCYTQGDVARQVRTAADMLAACGVNRASTALLTGDFDDSRVLDLQYALETIGATVLPCESANCTAAAQLLRAAVPDTVIAWEHDLPALADVMGDLCTNRIITIGTRIAAGNSAKKMAERMGRRHAHIFTLAQMGAWIGYRCAENEGIHLEERLFFAEVIDAVGGSSTADGAAGELVLTTIAAEAMPVLRYRTGLHVRLARGECACGSTQLRIVEE</sequence>
<reference evidence="1 2" key="1">
    <citation type="submission" date="2011-08" db="EMBL/GenBank/DDBJ databases">
        <title>The Genome Sequence of Selenomonas noxia F0398.</title>
        <authorList>
            <consortium name="The Broad Institute Genome Sequencing Platform"/>
            <person name="Earl A."/>
            <person name="Ward D."/>
            <person name="Feldgarden M."/>
            <person name="Gevers D."/>
            <person name="Izard J."/>
            <person name="Ganesan A."/>
            <person name="Blanton J.M."/>
            <person name="Baranova O.V."/>
            <person name="Tanner A.C."/>
            <person name="Dewhirst F.E."/>
            <person name="Young S.K."/>
            <person name="Zeng Q."/>
            <person name="Gargeya S."/>
            <person name="Fitzgerald M."/>
            <person name="Haas B."/>
            <person name="Abouelleil A."/>
            <person name="Alvarado L."/>
            <person name="Arachchi H.M."/>
            <person name="Berlin A."/>
            <person name="Brown A."/>
            <person name="Chapman S.B."/>
            <person name="Chen Z."/>
            <person name="Dunbar C."/>
            <person name="Freedman E."/>
            <person name="Gearin G."/>
            <person name="Gellesch M."/>
            <person name="Goldberg J."/>
            <person name="Griggs A."/>
            <person name="Gujja S."/>
            <person name="Heiman D."/>
            <person name="Howarth C."/>
            <person name="Larson L."/>
            <person name="Lui A."/>
            <person name="MacDonald P.J.P."/>
            <person name="Montmayeur A."/>
            <person name="Murphy C."/>
            <person name="Neiman D."/>
            <person name="Pearson M."/>
            <person name="Priest M."/>
            <person name="Roberts A."/>
            <person name="Saif S."/>
            <person name="Shea T."/>
            <person name="Shenoy N."/>
            <person name="Sisk P."/>
            <person name="Stolte C."/>
            <person name="Sykes S."/>
            <person name="Wortman J."/>
            <person name="Nusbaum C."/>
            <person name="Birren B."/>
        </authorList>
    </citation>
    <scope>NUCLEOTIDE SEQUENCE [LARGE SCALE GENOMIC DNA]</scope>
    <source>
        <strain evidence="1 2">F0398</strain>
    </source>
</reference>
<organism evidence="1 2">
    <name type="scientific">Selenomonas noxia F0398</name>
    <dbReference type="NCBI Taxonomy" id="702437"/>
    <lineage>
        <taxon>Bacteria</taxon>
        <taxon>Bacillati</taxon>
        <taxon>Bacillota</taxon>
        <taxon>Negativicutes</taxon>
        <taxon>Selenomonadales</taxon>
        <taxon>Selenomonadaceae</taxon>
        <taxon>Selenomonas</taxon>
    </lineage>
</organism>
<dbReference type="PANTHER" id="PTHR43845">
    <property type="entry name" value="BLR5969 PROTEIN"/>
    <property type="match status" value="1"/>
</dbReference>
<evidence type="ECO:0008006" key="3">
    <source>
        <dbReference type="Google" id="ProtNLM"/>
    </source>
</evidence>
<evidence type="ECO:0000313" key="1">
    <source>
        <dbReference type="EMBL" id="EHG24871.1"/>
    </source>
</evidence>
<gene>
    <name evidence="1" type="ORF">HMPREF9432_01126</name>
</gene>
<dbReference type="InterPro" id="IPR042099">
    <property type="entry name" value="ANL_N_sf"/>
</dbReference>
<evidence type="ECO:0000313" key="2">
    <source>
        <dbReference type="Proteomes" id="UP000003175"/>
    </source>
</evidence>